<keyword evidence="3" id="KW-1185">Reference proteome</keyword>
<protein>
    <submittedName>
        <fullName evidence="2">Uncharacterized protein</fullName>
    </submittedName>
</protein>
<feature type="transmembrane region" description="Helical" evidence="1">
    <location>
        <begin position="93"/>
        <end position="110"/>
    </location>
</feature>
<sequence>MNFDDKTKSFLRVFACLFLLAATYVVATQRINLHHQYVISSFIVLGGFLSSLIVLSLTQLYRKWWLNLPTSSGYLALLGFITYKCPNHAAKEIMIMLCFVALGIFAGNLVKLTRMPQSPANPPPFL</sequence>
<keyword evidence="1" id="KW-0472">Membrane</keyword>
<accession>A0A4V1ING4</accession>
<evidence type="ECO:0000313" key="2">
    <source>
        <dbReference type="EMBL" id="RDH43641.1"/>
    </source>
</evidence>
<feature type="transmembrane region" description="Helical" evidence="1">
    <location>
        <begin position="37"/>
        <end position="57"/>
    </location>
</feature>
<name>A0A4V1ING4_9GAMM</name>
<dbReference type="Proteomes" id="UP000257039">
    <property type="component" value="Unassembled WGS sequence"/>
</dbReference>
<evidence type="ECO:0000256" key="1">
    <source>
        <dbReference type="SAM" id="Phobius"/>
    </source>
</evidence>
<comment type="caution">
    <text evidence="2">The sequence shown here is derived from an EMBL/GenBank/DDBJ whole genome shotgun (WGS) entry which is preliminary data.</text>
</comment>
<dbReference type="EMBL" id="NDXW01000001">
    <property type="protein sequence ID" value="RDH43641.1"/>
    <property type="molecule type" value="Genomic_DNA"/>
</dbReference>
<dbReference type="RefSeq" id="WP_027708250.1">
    <property type="nucleotide sequence ID" value="NZ_JAEVHG010000007.1"/>
</dbReference>
<proteinExistence type="predicted"/>
<reference evidence="2 3" key="1">
    <citation type="submission" date="2017-04" db="EMBL/GenBank/DDBJ databases">
        <title>Draft genome sequence of Zooshikella ganghwensis VG4 isolated from Red Sea sediments.</title>
        <authorList>
            <person name="Rehman Z."/>
            <person name="Alam I."/>
            <person name="Kamau A."/>
            <person name="Bajic V."/>
            <person name="Leiknes T."/>
        </authorList>
    </citation>
    <scope>NUCLEOTIDE SEQUENCE [LARGE SCALE GENOMIC DNA]</scope>
    <source>
        <strain evidence="2 3">VG4</strain>
    </source>
</reference>
<feature type="transmembrane region" description="Helical" evidence="1">
    <location>
        <begin position="64"/>
        <end position="81"/>
    </location>
</feature>
<keyword evidence="1" id="KW-0812">Transmembrane</keyword>
<dbReference type="AlphaFoldDB" id="A0A4V1ING4"/>
<organism evidence="2 3">
    <name type="scientific">Zooshikella ganghwensis</name>
    <dbReference type="NCBI Taxonomy" id="202772"/>
    <lineage>
        <taxon>Bacteria</taxon>
        <taxon>Pseudomonadati</taxon>
        <taxon>Pseudomonadota</taxon>
        <taxon>Gammaproteobacteria</taxon>
        <taxon>Oceanospirillales</taxon>
        <taxon>Zooshikellaceae</taxon>
        <taxon>Zooshikella</taxon>
    </lineage>
</organism>
<keyword evidence="1" id="KW-1133">Transmembrane helix</keyword>
<gene>
    <name evidence="2" type="ORF">B9G39_09400</name>
</gene>
<evidence type="ECO:0000313" key="3">
    <source>
        <dbReference type="Proteomes" id="UP000257039"/>
    </source>
</evidence>